<dbReference type="EMBL" id="JAMYEC010000016">
    <property type="protein sequence ID" value="MDX2336518.1"/>
    <property type="molecule type" value="Genomic_DNA"/>
</dbReference>
<dbReference type="PROSITE" id="PS50943">
    <property type="entry name" value="HTH_CROC1"/>
    <property type="match status" value="1"/>
</dbReference>
<accession>A0ABU4KU40</accession>
<comment type="caution">
    <text evidence="2">The sequence shown here is derived from an EMBL/GenBank/DDBJ whole genome shotgun (WGS) entry which is preliminary data.</text>
</comment>
<evidence type="ECO:0000313" key="3">
    <source>
        <dbReference type="Proteomes" id="UP001272940"/>
    </source>
</evidence>
<protein>
    <submittedName>
        <fullName evidence="2">Helix-turn-helix domain-containing protein</fullName>
    </submittedName>
</protein>
<dbReference type="RefSeq" id="WP_289647723.1">
    <property type="nucleotide sequence ID" value="NZ_JAMYEC010000016.1"/>
</dbReference>
<dbReference type="InterPro" id="IPR001387">
    <property type="entry name" value="Cro/C1-type_HTH"/>
</dbReference>
<name>A0ABU4KU40_BREVE</name>
<sequence length="151" mass="17027">MRNTNTATINDPDPGIARRLIAVRQQSGLNQSAFAARLGFPRRTYLGWERGESDPPIWLLDALHQEFGIDPHWLLHGPGDRPRQYGAGLDWARFGRLLVAVDREARAAGLAPRPEQICELTRAVFEGAPEDEKDAIERLALTFKTMKNRSR</sequence>
<feature type="domain" description="HTH cro/C1-type" evidence="1">
    <location>
        <begin position="20"/>
        <end position="74"/>
    </location>
</feature>
<dbReference type="SMART" id="SM00530">
    <property type="entry name" value="HTH_XRE"/>
    <property type="match status" value="1"/>
</dbReference>
<evidence type="ECO:0000313" key="2">
    <source>
        <dbReference type="EMBL" id="MDX2336518.1"/>
    </source>
</evidence>
<dbReference type="Proteomes" id="UP001272940">
    <property type="component" value="Unassembled WGS sequence"/>
</dbReference>
<organism evidence="2 3">
    <name type="scientific">Brevundimonas vesicularis</name>
    <name type="common">Pseudomonas vesicularis</name>
    <dbReference type="NCBI Taxonomy" id="41276"/>
    <lineage>
        <taxon>Bacteria</taxon>
        <taxon>Pseudomonadati</taxon>
        <taxon>Pseudomonadota</taxon>
        <taxon>Alphaproteobacteria</taxon>
        <taxon>Caulobacterales</taxon>
        <taxon>Caulobacteraceae</taxon>
        <taxon>Brevundimonas</taxon>
    </lineage>
</organism>
<dbReference type="SUPFAM" id="SSF47413">
    <property type="entry name" value="lambda repressor-like DNA-binding domains"/>
    <property type="match status" value="1"/>
</dbReference>
<dbReference type="Gene3D" id="1.10.260.40">
    <property type="entry name" value="lambda repressor-like DNA-binding domains"/>
    <property type="match status" value="1"/>
</dbReference>
<gene>
    <name evidence="2" type="ORF">NJD11_16400</name>
</gene>
<dbReference type="InterPro" id="IPR010982">
    <property type="entry name" value="Lambda_DNA-bd_dom_sf"/>
</dbReference>
<reference evidence="2 3" key="1">
    <citation type="journal article" date="2023" name="FEMS Microbes">
        <title>Whole genomes of deep-sea sponge-associated bacteria exhibit high novel natural product potential.</title>
        <authorList>
            <person name="Hesketh-Best P.J."/>
            <person name="January G.G."/>
            <person name="Koch M.J."/>
            <person name="Warburton P.J."/>
            <person name="Howell K.L."/>
            <person name="Upton M."/>
        </authorList>
    </citation>
    <scope>NUCLEOTIDE SEQUENCE [LARGE SCALE GENOMIC DNA]</scope>
    <source>
        <strain evidence="2 3">PC206-O</strain>
    </source>
</reference>
<dbReference type="Pfam" id="PF01381">
    <property type="entry name" value="HTH_3"/>
    <property type="match status" value="1"/>
</dbReference>
<proteinExistence type="predicted"/>
<evidence type="ECO:0000259" key="1">
    <source>
        <dbReference type="PROSITE" id="PS50943"/>
    </source>
</evidence>
<keyword evidence="3" id="KW-1185">Reference proteome</keyword>
<dbReference type="CDD" id="cd00093">
    <property type="entry name" value="HTH_XRE"/>
    <property type="match status" value="1"/>
</dbReference>